<evidence type="ECO:0000259" key="2">
    <source>
        <dbReference type="Pfam" id="PF21623"/>
    </source>
</evidence>
<gene>
    <name evidence="3" type="ORF">THMIRHAM_20560</name>
</gene>
<evidence type="ECO:0000256" key="1">
    <source>
        <dbReference type="SAM" id="Phobius"/>
    </source>
</evidence>
<dbReference type="RefSeq" id="WP_237261738.1">
    <property type="nucleotide sequence ID" value="NZ_AP024202.1"/>
</dbReference>
<dbReference type="InterPro" id="IPR048760">
    <property type="entry name" value="VP0354-like_sensor_dom"/>
</dbReference>
<feature type="transmembrane region" description="Helical" evidence="1">
    <location>
        <begin position="9"/>
        <end position="29"/>
    </location>
</feature>
<name>A0ABN6CYU6_9GAMM</name>
<feature type="domain" description="Histidine kinase VP0354-like sensor" evidence="2">
    <location>
        <begin position="75"/>
        <end position="286"/>
    </location>
</feature>
<dbReference type="SUPFAM" id="SSF103190">
    <property type="entry name" value="Sensory domain-like"/>
    <property type="match status" value="2"/>
</dbReference>
<dbReference type="EMBL" id="AP024202">
    <property type="protein sequence ID" value="BCN94271.1"/>
    <property type="molecule type" value="Genomic_DNA"/>
</dbReference>
<keyword evidence="1" id="KW-0472">Membrane</keyword>
<reference evidence="3" key="1">
    <citation type="journal article" date="2022" name="Arch. Microbiol.">
        <title>Thiomicrorhabdus immobilis sp. nov., a mesophilic sulfur-oxidizing bacterium isolated from sediment of a brackish lake in northern Japan.</title>
        <authorList>
            <person name="Kojima H."/>
            <person name="Mochizuki J."/>
            <person name="Kanda M."/>
            <person name="Watanabe T."/>
            <person name="Fukui M."/>
        </authorList>
    </citation>
    <scope>NUCLEOTIDE SEQUENCE</scope>
    <source>
        <strain evidence="3">Am19</strain>
    </source>
</reference>
<proteinExistence type="predicted"/>
<accession>A0ABN6CYU6</accession>
<dbReference type="Gene3D" id="3.30.450.20">
    <property type="entry name" value="PAS domain"/>
    <property type="match status" value="2"/>
</dbReference>
<organism evidence="3 4">
    <name type="scientific">Thiomicrorhabdus immobilis</name>
    <dbReference type="NCBI Taxonomy" id="2791037"/>
    <lineage>
        <taxon>Bacteria</taxon>
        <taxon>Pseudomonadati</taxon>
        <taxon>Pseudomonadota</taxon>
        <taxon>Gammaproteobacteria</taxon>
        <taxon>Thiotrichales</taxon>
        <taxon>Piscirickettsiaceae</taxon>
        <taxon>Thiomicrorhabdus</taxon>
    </lineage>
</organism>
<feature type="transmembrane region" description="Helical" evidence="1">
    <location>
        <begin position="342"/>
        <end position="361"/>
    </location>
</feature>
<evidence type="ECO:0000313" key="4">
    <source>
        <dbReference type="Proteomes" id="UP001054820"/>
    </source>
</evidence>
<dbReference type="Proteomes" id="UP001054820">
    <property type="component" value="Chromosome"/>
</dbReference>
<evidence type="ECO:0000313" key="3">
    <source>
        <dbReference type="EMBL" id="BCN94271.1"/>
    </source>
</evidence>
<keyword evidence="4" id="KW-1185">Reference proteome</keyword>
<sequence>MPSIVFLKYVLRYFLPLAVLMVAGGYWGLHNVKNDKINQLTAEVHEQVLVGKASASAKLHLIIRDVLYLSESGLIHNVLNNPDFNSDLSAIAQDWKVLMSTYQVYDQIRWIGPDGKERLRINQTQNGPQRVADQDLQDKSDRYYFSKSIALQPNQFYFSPFDLNKEHGEIEFPRKPMIRLSKPVLDAQGESHGVLVLNYLGDDLLKEIKKHKPEINHHLWLANEAGYWLIGSTPKDEWGFMFNKPDLTIKTRYPEAWYKILTHEQGVFSDQDGVWAFDTIRPLREAALVNLAKMENIVVSDLPELDKDLSSSPQYPPYFWKLIYHIPTKEINASVYSAQQSVYMGLFGLLAMLFIGSLFWARVRMAKD</sequence>
<keyword evidence="1" id="KW-0812">Transmembrane</keyword>
<dbReference type="InterPro" id="IPR029151">
    <property type="entry name" value="Sensor-like_sf"/>
</dbReference>
<protein>
    <recommendedName>
        <fullName evidence="2">Histidine kinase VP0354-like sensor domain-containing protein</fullName>
    </recommendedName>
</protein>
<dbReference type="Pfam" id="PF21623">
    <property type="entry name" value="HK_sensor_dom_bact"/>
    <property type="match status" value="1"/>
</dbReference>
<keyword evidence="1" id="KW-1133">Transmembrane helix</keyword>